<dbReference type="EMBL" id="SJPN01000005">
    <property type="protein sequence ID" value="TWU01054.1"/>
    <property type="molecule type" value="Genomic_DNA"/>
</dbReference>
<name>A0A5C6ASA2_9BACT</name>
<organism evidence="1 2">
    <name type="scientific">Stieleria varia</name>
    <dbReference type="NCBI Taxonomy" id="2528005"/>
    <lineage>
        <taxon>Bacteria</taxon>
        <taxon>Pseudomonadati</taxon>
        <taxon>Planctomycetota</taxon>
        <taxon>Planctomycetia</taxon>
        <taxon>Pirellulales</taxon>
        <taxon>Pirellulaceae</taxon>
        <taxon>Stieleria</taxon>
    </lineage>
</organism>
<evidence type="ECO:0000313" key="1">
    <source>
        <dbReference type="EMBL" id="TWU01054.1"/>
    </source>
</evidence>
<gene>
    <name evidence="1" type="ORF">Pla52n_44250</name>
</gene>
<proteinExistence type="predicted"/>
<protein>
    <submittedName>
        <fullName evidence="1">Uncharacterized protein</fullName>
    </submittedName>
</protein>
<keyword evidence="2" id="KW-1185">Reference proteome</keyword>
<evidence type="ECO:0000313" key="2">
    <source>
        <dbReference type="Proteomes" id="UP000320176"/>
    </source>
</evidence>
<dbReference type="Proteomes" id="UP000320176">
    <property type="component" value="Unassembled WGS sequence"/>
</dbReference>
<accession>A0A5C6ASA2</accession>
<sequence length="98" mass="10642">MWTAGGTLAEVIAFLSGLDYAARFADPEGETLDDESPRLLLNWLTSEFSLPGTAANSNWIPGLLNRYATEDAALAAMQEFAASLPPEVDKRFAIPPRE</sequence>
<dbReference type="AlphaFoldDB" id="A0A5C6ASA2"/>
<comment type="caution">
    <text evidence="1">The sequence shown here is derived from an EMBL/GenBank/DDBJ whole genome shotgun (WGS) entry which is preliminary data.</text>
</comment>
<reference evidence="1 2" key="1">
    <citation type="submission" date="2019-02" db="EMBL/GenBank/DDBJ databases">
        <title>Deep-cultivation of Planctomycetes and their phenomic and genomic characterization uncovers novel biology.</title>
        <authorList>
            <person name="Wiegand S."/>
            <person name="Jogler M."/>
            <person name="Boedeker C."/>
            <person name="Pinto D."/>
            <person name="Vollmers J."/>
            <person name="Rivas-Marin E."/>
            <person name="Kohn T."/>
            <person name="Peeters S.H."/>
            <person name="Heuer A."/>
            <person name="Rast P."/>
            <person name="Oberbeckmann S."/>
            <person name="Bunk B."/>
            <person name="Jeske O."/>
            <person name="Meyerdierks A."/>
            <person name="Storesund J.E."/>
            <person name="Kallscheuer N."/>
            <person name="Luecker S."/>
            <person name="Lage O.M."/>
            <person name="Pohl T."/>
            <person name="Merkel B.J."/>
            <person name="Hornburger P."/>
            <person name="Mueller R.-W."/>
            <person name="Bruemmer F."/>
            <person name="Labrenz M."/>
            <person name="Spormann A.M."/>
            <person name="Op Den Camp H."/>
            <person name="Overmann J."/>
            <person name="Amann R."/>
            <person name="Jetten M.S.M."/>
            <person name="Mascher T."/>
            <person name="Medema M.H."/>
            <person name="Devos D.P."/>
            <person name="Kaster A.-K."/>
            <person name="Ovreas L."/>
            <person name="Rohde M."/>
            <person name="Galperin M.Y."/>
            <person name="Jogler C."/>
        </authorList>
    </citation>
    <scope>NUCLEOTIDE SEQUENCE [LARGE SCALE GENOMIC DNA]</scope>
    <source>
        <strain evidence="1 2">Pla52n</strain>
    </source>
</reference>